<feature type="compositionally biased region" description="Basic and acidic residues" evidence="1">
    <location>
        <begin position="45"/>
        <end position="54"/>
    </location>
</feature>
<dbReference type="Proteomes" id="UP000252405">
    <property type="component" value="Unassembled WGS sequence"/>
</dbReference>
<dbReference type="OrthoDB" id="6372164at2"/>
<proteinExistence type="predicted"/>
<dbReference type="AlphaFoldDB" id="A0A368U477"/>
<evidence type="ECO:0000313" key="3">
    <source>
        <dbReference type="Proteomes" id="UP000252405"/>
    </source>
</evidence>
<keyword evidence="3" id="KW-1185">Reference proteome</keyword>
<organism evidence="2 3">
    <name type="scientific">Billgrantia montanilacus</name>
    <dbReference type="NCBI Taxonomy" id="2282305"/>
    <lineage>
        <taxon>Bacteria</taxon>
        <taxon>Pseudomonadati</taxon>
        <taxon>Pseudomonadota</taxon>
        <taxon>Gammaproteobacteria</taxon>
        <taxon>Oceanospirillales</taxon>
        <taxon>Halomonadaceae</taxon>
        <taxon>Billgrantia</taxon>
    </lineage>
</organism>
<dbReference type="NCBIfam" id="TIGR04101">
    <property type="entry name" value="CCGSCS"/>
    <property type="match status" value="1"/>
</dbReference>
<gene>
    <name evidence="2" type="ORF">DU505_05230</name>
</gene>
<evidence type="ECO:0000313" key="2">
    <source>
        <dbReference type="EMBL" id="RCV91277.1"/>
    </source>
</evidence>
<sequence length="63" mass="6473">MGPLKNLFKKGKTEDKPAVQTFEPEASTTPGKDATADEAASADADAVKKAKHGEPGVCCGSCH</sequence>
<accession>A0A368U477</accession>
<evidence type="ECO:0000256" key="1">
    <source>
        <dbReference type="SAM" id="MobiDB-lite"/>
    </source>
</evidence>
<protein>
    <submittedName>
        <fullName evidence="2">CCGSCS motif protein</fullName>
    </submittedName>
</protein>
<dbReference type="RefSeq" id="WP_114477917.1">
    <property type="nucleotide sequence ID" value="NZ_QPII01000002.1"/>
</dbReference>
<name>A0A368U477_9GAMM</name>
<comment type="caution">
    <text evidence="2">The sequence shown here is derived from an EMBL/GenBank/DDBJ whole genome shotgun (WGS) entry which is preliminary data.</text>
</comment>
<dbReference type="EMBL" id="QPII01000002">
    <property type="protein sequence ID" value="RCV91277.1"/>
    <property type="molecule type" value="Genomic_DNA"/>
</dbReference>
<dbReference type="InterPro" id="IPR026481">
    <property type="entry name" value="CCGSCS"/>
</dbReference>
<reference evidence="2 3" key="1">
    <citation type="submission" date="2018-07" db="EMBL/GenBank/DDBJ databases">
        <title>Halomonas montanilacus sp. nov., isolated from Lake Pengyan on Tibetan Plateau.</title>
        <authorList>
            <person name="Lu H."/>
            <person name="Xing P."/>
            <person name="Wu Q."/>
        </authorList>
    </citation>
    <scope>NUCLEOTIDE SEQUENCE [LARGE SCALE GENOMIC DNA]</scope>
    <source>
        <strain evidence="2 3">PYC7W</strain>
    </source>
</reference>
<feature type="region of interest" description="Disordered" evidence="1">
    <location>
        <begin position="1"/>
        <end position="63"/>
    </location>
</feature>